<evidence type="ECO:0000313" key="1">
    <source>
        <dbReference type="EMBL" id="GAG70018.1"/>
    </source>
</evidence>
<name>X1ABG7_9ZZZZ</name>
<dbReference type="EMBL" id="BART01008183">
    <property type="protein sequence ID" value="GAG70018.1"/>
    <property type="molecule type" value="Genomic_DNA"/>
</dbReference>
<reference evidence="1" key="1">
    <citation type="journal article" date="2014" name="Front. Microbiol.">
        <title>High frequency of phylogenetically diverse reductive dehalogenase-homologous genes in deep subseafloor sedimentary metagenomes.</title>
        <authorList>
            <person name="Kawai M."/>
            <person name="Futagami T."/>
            <person name="Toyoda A."/>
            <person name="Takaki Y."/>
            <person name="Nishi S."/>
            <person name="Hori S."/>
            <person name="Arai W."/>
            <person name="Tsubouchi T."/>
            <person name="Morono Y."/>
            <person name="Uchiyama I."/>
            <person name="Ito T."/>
            <person name="Fujiyama A."/>
            <person name="Inagaki F."/>
            <person name="Takami H."/>
        </authorList>
    </citation>
    <scope>NUCLEOTIDE SEQUENCE</scope>
    <source>
        <strain evidence="1">Expedition CK06-06</strain>
    </source>
</reference>
<organism evidence="1">
    <name type="scientific">marine sediment metagenome</name>
    <dbReference type="NCBI Taxonomy" id="412755"/>
    <lineage>
        <taxon>unclassified sequences</taxon>
        <taxon>metagenomes</taxon>
        <taxon>ecological metagenomes</taxon>
    </lineage>
</organism>
<proteinExistence type="predicted"/>
<comment type="caution">
    <text evidence="1">The sequence shown here is derived from an EMBL/GenBank/DDBJ whole genome shotgun (WGS) entry which is preliminary data.</text>
</comment>
<sequence>MNILGLQETDWLTRGPHTQHHIFERLSLNPHIKVTVFDYDIDKIIRLKSLIVKKQYYTNIDRAVENSKVLIIRTAHIQVTYLRRISSLISNFFGILKVFRTNRPDIIIG</sequence>
<protein>
    <submittedName>
        <fullName evidence="1">Uncharacterized protein</fullName>
    </submittedName>
</protein>
<gene>
    <name evidence="1" type="ORF">S01H4_18453</name>
</gene>
<accession>X1ABG7</accession>
<dbReference type="AlphaFoldDB" id="X1ABG7"/>
<feature type="non-terminal residue" evidence="1">
    <location>
        <position position="109"/>
    </location>
</feature>